<evidence type="ECO:0000313" key="4">
    <source>
        <dbReference type="Proteomes" id="UP000004407"/>
    </source>
</evidence>
<dbReference type="CDD" id="cd03820">
    <property type="entry name" value="GT4_AmsD-like"/>
    <property type="match status" value="1"/>
</dbReference>
<dbReference type="PATRIC" id="fig|1002367.3.peg.2165"/>
<gene>
    <name evidence="3" type="ORF">HMPREF0673_02681</name>
</gene>
<dbReference type="EMBL" id="AFZZ01000237">
    <property type="protein sequence ID" value="EHJ36609.1"/>
    <property type="molecule type" value="Genomic_DNA"/>
</dbReference>
<comment type="caution">
    <text evidence="3">The sequence shown here is derived from an EMBL/GenBank/DDBJ whole genome shotgun (WGS) entry which is preliminary data.</text>
</comment>
<dbReference type="HOGENOM" id="CLU_009583_0_0_10"/>
<protein>
    <submittedName>
        <fullName evidence="3">Glycosyltransferase, group 1 family protein</fullName>
    </submittedName>
</protein>
<dbReference type="Proteomes" id="UP000004407">
    <property type="component" value="Unassembled WGS sequence"/>
</dbReference>
<keyword evidence="3" id="KW-0808">Transferase</keyword>
<dbReference type="eggNOG" id="COG0438">
    <property type="taxonomic scope" value="Bacteria"/>
</dbReference>
<dbReference type="InterPro" id="IPR028098">
    <property type="entry name" value="Glyco_trans_4-like_N"/>
</dbReference>
<dbReference type="PANTHER" id="PTHR12526:SF630">
    <property type="entry name" value="GLYCOSYLTRANSFERASE"/>
    <property type="match status" value="1"/>
</dbReference>
<evidence type="ECO:0000313" key="3">
    <source>
        <dbReference type="EMBL" id="EHJ36609.1"/>
    </source>
</evidence>
<dbReference type="GeneID" id="78338447"/>
<dbReference type="Gene3D" id="3.40.50.2000">
    <property type="entry name" value="Glycogen Phosphorylase B"/>
    <property type="match status" value="2"/>
</dbReference>
<proteinExistence type="predicted"/>
<dbReference type="PANTHER" id="PTHR12526">
    <property type="entry name" value="GLYCOSYLTRANSFERASE"/>
    <property type="match status" value="1"/>
</dbReference>
<organism evidence="3 4">
    <name type="scientific">Leyella stercorea DSM 18206</name>
    <dbReference type="NCBI Taxonomy" id="1002367"/>
    <lineage>
        <taxon>Bacteria</taxon>
        <taxon>Pseudomonadati</taxon>
        <taxon>Bacteroidota</taxon>
        <taxon>Bacteroidia</taxon>
        <taxon>Bacteroidales</taxon>
        <taxon>Prevotellaceae</taxon>
        <taxon>Leyella</taxon>
    </lineage>
</organism>
<evidence type="ECO:0000259" key="1">
    <source>
        <dbReference type="Pfam" id="PF00534"/>
    </source>
</evidence>
<name>G6B1B0_9BACT</name>
<dbReference type="InterPro" id="IPR001296">
    <property type="entry name" value="Glyco_trans_1"/>
</dbReference>
<dbReference type="GO" id="GO:0016757">
    <property type="term" value="F:glycosyltransferase activity"/>
    <property type="evidence" value="ECO:0007669"/>
    <property type="project" value="InterPro"/>
</dbReference>
<dbReference type="RefSeq" id="WP_007902660.1">
    <property type="nucleotide sequence ID" value="NZ_JH379465.1"/>
</dbReference>
<accession>G6B1B0</accession>
<reference evidence="3 4" key="1">
    <citation type="submission" date="2011-08" db="EMBL/GenBank/DDBJ databases">
        <authorList>
            <person name="Weinstock G."/>
            <person name="Sodergren E."/>
            <person name="Clifton S."/>
            <person name="Fulton L."/>
            <person name="Fulton B."/>
            <person name="Courtney L."/>
            <person name="Fronick C."/>
            <person name="Harrison M."/>
            <person name="Strong C."/>
            <person name="Farmer C."/>
            <person name="Delahaunty K."/>
            <person name="Markovic C."/>
            <person name="Hall O."/>
            <person name="Minx P."/>
            <person name="Tomlinson C."/>
            <person name="Mitreva M."/>
            <person name="Hou S."/>
            <person name="Chen J."/>
            <person name="Wollam A."/>
            <person name="Pepin K.H."/>
            <person name="Johnson M."/>
            <person name="Bhonagiri V."/>
            <person name="Zhang X."/>
            <person name="Suruliraj S."/>
            <person name="Warren W."/>
            <person name="Chinwalla A."/>
            <person name="Mardis E.R."/>
            <person name="Wilson R.K."/>
        </authorList>
    </citation>
    <scope>NUCLEOTIDE SEQUENCE [LARGE SCALE GENOMIC DNA]</scope>
    <source>
        <strain evidence="3 4">DSM 18206</strain>
    </source>
</reference>
<evidence type="ECO:0000259" key="2">
    <source>
        <dbReference type="Pfam" id="PF13439"/>
    </source>
</evidence>
<dbReference type="SUPFAM" id="SSF53756">
    <property type="entry name" value="UDP-Glycosyltransferase/glycogen phosphorylase"/>
    <property type="match status" value="1"/>
</dbReference>
<dbReference type="Pfam" id="PF00534">
    <property type="entry name" value="Glycos_transf_1"/>
    <property type="match status" value="1"/>
</dbReference>
<feature type="domain" description="Glycosyltransferase subfamily 4-like N-terminal" evidence="2">
    <location>
        <begin position="14"/>
        <end position="172"/>
    </location>
</feature>
<dbReference type="AlphaFoldDB" id="G6B1B0"/>
<sequence>MKIVYIVEDFAENGGVERIVSLKANELSTKYGHDVTIVSVYKDERPVLYSLDKSIGFVRLDVPFATKSHRRIATLASRLATLARAASRLNKAVKQLNPDIIFFTTTLGALLLPFCRTKAKRVYESHLARPFNPYQQLFWLTKRSADAVICLTKGDMHAFGDGRNVQLIPNFIEQPKRSVADYSRKKAIAVGRLENQKGFDMLIDCWKRVSEQHPDWHLDIYGVGSLHDKLQEQIDQLCLNDYITLCGRSNNIMDVYPEYSLHIMSSRYEGQPMTLIEAQACGLPSVVFNFKFGAADIVQNGVNGIIVEQGDRKAFSEALCTMMSSEDMRKKYGQNAFEVGKQYFKNNVFSKWIELLEFISKA</sequence>
<dbReference type="Pfam" id="PF13439">
    <property type="entry name" value="Glyco_transf_4"/>
    <property type="match status" value="1"/>
</dbReference>
<feature type="domain" description="Glycosyl transferase family 1" evidence="1">
    <location>
        <begin position="173"/>
        <end position="337"/>
    </location>
</feature>